<name>A0A2I8F0C0_9BURK</name>
<feature type="transmembrane region" description="Helical" evidence="1">
    <location>
        <begin position="191"/>
        <end position="211"/>
    </location>
</feature>
<reference evidence="3 4" key="1">
    <citation type="submission" date="2018-01" db="EMBL/GenBank/DDBJ databases">
        <title>Species boundaries and ecological features among Paraburkholderia terrae DSMZ17804T, P. hospita DSMZ17164T and P. caribensis DSMZ13236T.</title>
        <authorList>
            <person name="Pratama A.A."/>
        </authorList>
    </citation>
    <scope>NUCLEOTIDE SEQUENCE [LARGE SCALE GENOMIC DNA]</scope>
    <source>
        <strain evidence="3 4">DSM 17804</strain>
    </source>
</reference>
<dbReference type="Proteomes" id="UP000243502">
    <property type="component" value="Chromosome 3"/>
</dbReference>
<dbReference type="RefSeq" id="WP_042308538.1">
    <property type="nucleotide sequence ID" value="NZ_CP026113.1"/>
</dbReference>
<feature type="domain" description="SMODS and SLOG-associating 2TM effector" evidence="2">
    <location>
        <begin position="163"/>
        <end position="290"/>
    </location>
</feature>
<evidence type="ECO:0000313" key="4">
    <source>
        <dbReference type="Proteomes" id="UP000243502"/>
    </source>
</evidence>
<feature type="transmembrane region" description="Helical" evidence="1">
    <location>
        <begin position="30"/>
        <end position="48"/>
    </location>
</feature>
<keyword evidence="1" id="KW-0812">Transmembrane</keyword>
<organism evidence="3 4">
    <name type="scientific">Paraburkholderia terrae</name>
    <dbReference type="NCBI Taxonomy" id="311230"/>
    <lineage>
        <taxon>Bacteria</taxon>
        <taxon>Pseudomonadati</taxon>
        <taxon>Pseudomonadota</taxon>
        <taxon>Betaproteobacteria</taxon>
        <taxon>Burkholderiales</taxon>
        <taxon>Burkholderiaceae</taxon>
        <taxon>Paraburkholderia</taxon>
    </lineage>
</organism>
<evidence type="ECO:0000256" key="1">
    <source>
        <dbReference type="SAM" id="Phobius"/>
    </source>
</evidence>
<dbReference type="AlphaFoldDB" id="A0A2I8F0C0"/>
<dbReference type="InterPro" id="IPR040884">
    <property type="entry name" value="SLATT_1"/>
</dbReference>
<evidence type="ECO:0000313" key="3">
    <source>
        <dbReference type="EMBL" id="AUT65170.1"/>
    </source>
</evidence>
<gene>
    <name evidence="3" type="ORF">C2L65_37020</name>
</gene>
<protein>
    <submittedName>
        <fullName evidence="3">DUF4231 domain-containing protein</fullName>
    </submittedName>
</protein>
<evidence type="ECO:0000259" key="2">
    <source>
        <dbReference type="Pfam" id="PF18181"/>
    </source>
</evidence>
<dbReference type="Pfam" id="PF14015">
    <property type="entry name" value="DUF4231"/>
    <property type="match status" value="1"/>
</dbReference>
<sequence length="308" mass="33564">MDDAALELVWSQYRGWASRARAIRSQLDRWRLYALAFTVTGAVLATLAAQLPNWFADLTIVTRILSAASAVAMALAAWTARSMLDSTYEKDWIRTRALAERAKSEAYRYATGVPPYDSGDKSGKLLEKIKDLMTEGEDLPALEVKPEDASKGRPGHPLTVQEYATVRIGDQVTFYSDKANKNEGNAHRCTLAIQVLSGIAAALAALGAIHAGAQIEAWVATLSAITTAIGAYAMGQRYQRLAATYRLAAERLKLRLAMWKITTQARPDPEADNALILDAEGIMNGENDAWVTDFLKRPATSSTATLNS</sequence>
<proteinExistence type="predicted"/>
<dbReference type="OrthoDB" id="9114017at2"/>
<keyword evidence="1" id="KW-1133">Transmembrane helix</keyword>
<dbReference type="Pfam" id="PF18181">
    <property type="entry name" value="SLATT_1"/>
    <property type="match status" value="1"/>
</dbReference>
<dbReference type="KEGG" id="pter:C2L65_37020"/>
<dbReference type="NCBIfam" id="NF033610">
    <property type="entry name" value="SLATT_3"/>
    <property type="match status" value="1"/>
</dbReference>
<feature type="transmembrane region" description="Helical" evidence="1">
    <location>
        <begin position="217"/>
        <end position="235"/>
    </location>
</feature>
<dbReference type="InterPro" id="IPR025325">
    <property type="entry name" value="DUF4231"/>
</dbReference>
<feature type="transmembrane region" description="Helical" evidence="1">
    <location>
        <begin position="60"/>
        <end position="80"/>
    </location>
</feature>
<accession>A0A2I8F0C0</accession>
<keyword evidence="1" id="KW-0472">Membrane</keyword>
<dbReference type="EMBL" id="CP026113">
    <property type="protein sequence ID" value="AUT65170.1"/>
    <property type="molecule type" value="Genomic_DNA"/>
</dbReference>
<dbReference type="NCBIfam" id="NF033634">
    <property type="entry name" value="SLATT_1"/>
    <property type="match status" value="1"/>
</dbReference>